<evidence type="ECO:0000313" key="2">
    <source>
        <dbReference type="EMBL" id="MFC3115590.1"/>
    </source>
</evidence>
<accession>A0ABV7FDA0</accession>
<feature type="compositionally biased region" description="Low complexity" evidence="1">
    <location>
        <begin position="65"/>
        <end position="78"/>
    </location>
</feature>
<gene>
    <name evidence="2" type="ORF">ACFODX_08480</name>
</gene>
<protein>
    <submittedName>
        <fullName evidence="2">DUF3012 domain-containing protein</fullName>
    </submittedName>
</protein>
<dbReference type="Proteomes" id="UP001595555">
    <property type="component" value="Unassembled WGS sequence"/>
</dbReference>
<feature type="region of interest" description="Disordered" evidence="1">
    <location>
        <begin position="65"/>
        <end position="87"/>
    </location>
</feature>
<reference evidence="3" key="1">
    <citation type="journal article" date="2019" name="Int. J. Syst. Evol. Microbiol.">
        <title>The Global Catalogue of Microorganisms (GCM) 10K type strain sequencing project: providing services to taxonomists for standard genome sequencing and annotation.</title>
        <authorList>
            <consortium name="The Broad Institute Genomics Platform"/>
            <consortium name="The Broad Institute Genome Sequencing Center for Infectious Disease"/>
            <person name="Wu L."/>
            <person name="Ma J."/>
        </authorList>
    </citation>
    <scope>NUCLEOTIDE SEQUENCE [LARGE SCALE GENOMIC DNA]</scope>
    <source>
        <strain evidence="3">KCTC 52237</strain>
    </source>
</reference>
<sequence length="133" mass="14767">MMLFFREHKLLVALLVLSLLVLLVGVLMIQSETKKTAVANTQEQADAAQVVATMNLMAEIAEQELQAQQPNQQAGNNPVTMPDMKPQESIDRVAALKGVMPEVGTDDWCEVMMVKDADKWTPEEQSLFAKHCL</sequence>
<organism evidence="2 3">
    <name type="scientific">Cellvibrio fontiphilus</name>
    <dbReference type="NCBI Taxonomy" id="1815559"/>
    <lineage>
        <taxon>Bacteria</taxon>
        <taxon>Pseudomonadati</taxon>
        <taxon>Pseudomonadota</taxon>
        <taxon>Gammaproteobacteria</taxon>
        <taxon>Cellvibrionales</taxon>
        <taxon>Cellvibrionaceae</taxon>
        <taxon>Cellvibrio</taxon>
    </lineage>
</organism>
<dbReference type="InterPro" id="IPR021379">
    <property type="entry name" value="DUF3012"/>
</dbReference>
<dbReference type="Pfam" id="PF11216">
    <property type="entry name" value="DUF3012"/>
    <property type="match status" value="1"/>
</dbReference>
<proteinExistence type="predicted"/>
<evidence type="ECO:0000313" key="3">
    <source>
        <dbReference type="Proteomes" id="UP001595555"/>
    </source>
</evidence>
<keyword evidence="3" id="KW-1185">Reference proteome</keyword>
<dbReference type="RefSeq" id="WP_378118025.1">
    <property type="nucleotide sequence ID" value="NZ_JBHRTF010000003.1"/>
</dbReference>
<dbReference type="EMBL" id="JBHRTF010000003">
    <property type="protein sequence ID" value="MFC3115590.1"/>
    <property type="molecule type" value="Genomic_DNA"/>
</dbReference>
<evidence type="ECO:0000256" key="1">
    <source>
        <dbReference type="SAM" id="MobiDB-lite"/>
    </source>
</evidence>
<comment type="caution">
    <text evidence="2">The sequence shown here is derived from an EMBL/GenBank/DDBJ whole genome shotgun (WGS) entry which is preliminary data.</text>
</comment>
<name>A0ABV7FDA0_9GAMM</name>